<comment type="caution">
    <text evidence="1">The sequence shown here is derived from an EMBL/GenBank/DDBJ whole genome shotgun (WGS) entry which is preliminary data.</text>
</comment>
<reference evidence="1 2" key="1">
    <citation type="journal article" date="2018" name="Evol. Lett.">
        <title>Horizontal gene cluster transfer increased hallucinogenic mushroom diversity.</title>
        <authorList>
            <person name="Reynolds H.T."/>
            <person name="Vijayakumar V."/>
            <person name="Gluck-Thaler E."/>
            <person name="Korotkin H.B."/>
            <person name="Matheny P.B."/>
            <person name="Slot J.C."/>
        </authorList>
    </citation>
    <scope>NUCLEOTIDE SEQUENCE [LARGE SCALE GENOMIC DNA]</scope>
    <source>
        <strain evidence="1 2">SRW20</strain>
    </source>
</reference>
<sequence>MPLFGVTVGSGAGARIDEKQAGRAKESTMAIGGVSDPISSQADVSSYSLVVAERLYRLLHPVAHSRLLQPHLQHWRLRGSYELALRPEQELLASDGLKGCSPAFVIALSSP</sequence>
<dbReference type="EMBL" id="NHYE01001333">
    <property type="protein sequence ID" value="PPQ96738.1"/>
    <property type="molecule type" value="Genomic_DNA"/>
</dbReference>
<protein>
    <submittedName>
        <fullName evidence="1">Uncharacterized protein</fullName>
    </submittedName>
</protein>
<keyword evidence="2" id="KW-1185">Reference proteome</keyword>
<accession>A0A409Y169</accession>
<dbReference type="AlphaFoldDB" id="A0A409Y169"/>
<gene>
    <name evidence="1" type="ORF">CVT26_010223</name>
</gene>
<name>A0A409Y169_9AGAR</name>
<evidence type="ECO:0000313" key="2">
    <source>
        <dbReference type="Proteomes" id="UP000284706"/>
    </source>
</evidence>
<proteinExistence type="predicted"/>
<evidence type="ECO:0000313" key="1">
    <source>
        <dbReference type="EMBL" id="PPQ96738.1"/>
    </source>
</evidence>
<dbReference type="InParanoid" id="A0A409Y169"/>
<dbReference type="Proteomes" id="UP000284706">
    <property type="component" value="Unassembled WGS sequence"/>
</dbReference>
<organism evidence="1 2">
    <name type="scientific">Gymnopilus dilepis</name>
    <dbReference type="NCBI Taxonomy" id="231916"/>
    <lineage>
        <taxon>Eukaryota</taxon>
        <taxon>Fungi</taxon>
        <taxon>Dikarya</taxon>
        <taxon>Basidiomycota</taxon>
        <taxon>Agaricomycotina</taxon>
        <taxon>Agaricomycetes</taxon>
        <taxon>Agaricomycetidae</taxon>
        <taxon>Agaricales</taxon>
        <taxon>Agaricineae</taxon>
        <taxon>Hymenogastraceae</taxon>
        <taxon>Gymnopilus</taxon>
    </lineage>
</organism>